<dbReference type="EnsemblMetazoa" id="ACHR003520-RA">
    <property type="protein sequence ID" value="ACHR003520-PA"/>
    <property type="gene ID" value="ACHR003520"/>
</dbReference>
<dbReference type="AlphaFoldDB" id="A0A182JYD8"/>
<protein>
    <recommendedName>
        <fullName evidence="5">DUF4794 domain-containing protein</fullName>
    </recommendedName>
</protein>
<dbReference type="Proteomes" id="UP000075881">
    <property type="component" value="Unassembled WGS sequence"/>
</dbReference>
<feature type="chain" id="PRO_5008124903" description="DUF4794 domain-containing protein" evidence="2">
    <location>
        <begin position="33"/>
        <end position="395"/>
    </location>
</feature>
<keyword evidence="4" id="KW-1185">Reference proteome</keyword>
<keyword evidence="2" id="KW-0732">Signal</keyword>
<sequence length="395" mass="43464">MLNEVIIDSSRNHKVFLRGLFFTFLLCPIVSGESFDGYVYPTPTPTPSFDGYDYTTPSCPLLEQPPAPVCTASATILTVPVRINVTETIVTFIKQPTTVTTTLIVPTTSTEVHRAVETQTTYRTSTHTESITLPPVTRISSHTTTIARIETVTSPVVRVEYVTERYPVLEYRTDTITRTSTCTVTELFPTTYYSTYISTSYAPPVTDVTYLTETSYRTLTSTQHNTQIRTETSPVYITSTETIRATRTLTETNTVTASCKPPPPLNNEYLPIPSPSNDYLPPYSQQQQQQAEQRLRSNFALPEDLLPPARPETVSVTVIKTLDPVTLTKEHTVTKDATSTVVAGAGGAAVRTKSVIAFDQRVTKLVTVTPTLTSYIYMNTVTVTSAKAAATQKAG</sequence>
<evidence type="ECO:0000313" key="3">
    <source>
        <dbReference type="EnsemblMetazoa" id="ACHR003520-PA"/>
    </source>
</evidence>
<evidence type="ECO:0000256" key="2">
    <source>
        <dbReference type="SAM" id="SignalP"/>
    </source>
</evidence>
<feature type="region of interest" description="Disordered" evidence="1">
    <location>
        <begin position="253"/>
        <end position="287"/>
    </location>
</feature>
<proteinExistence type="predicted"/>
<name>A0A182JYD8_9DIPT</name>
<evidence type="ECO:0000313" key="4">
    <source>
        <dbReference type="Proteomes" id="UP000075881"/>
    </source>
</evidence>
<organism evidence="3 4">
    <name type="scientific">Anopheles christyi</name>
    <dbReference type="NCBI Taxonomy" id="43041"/>
    <lineage>
        <taxon>Eukaryota</taxon>
        <taxon>Metazoa</taxon>
        <taxon>Ecdysozoa</taxon>
        <taxon>Arthropoda</taxon>
        <taxon>Hexapoda</taxon>
        <taxon>Insecta</taxon>
        <taxon>Pterygota</taxon>
        <taxon>Neoptera</taxon>
        <taxon>Endopterygota</taxon>
        <taxon>Diptera</taxon>
        <taxon>Nematocera</taxon>
        <taxon>Culicoidea</taxon>
        <taxon>Culicidae</taxon>
        <taxon>Anophelinae</taxon>
        <taxon>Anopheles</taxon>
    </lineage>
</organism>
<reference evidence="4" key="1">
    <citation type="submission" date="2013-03" db="EMBL/GenBank/DDBJ databases">
        <title>The Genome Sequence of Anopheles christyi ACHKN1017.</title>
        <authorList>
            <consortium name="The Broad Institute Genomics Platform"/>
            <person name="Neafsey D.E."/>
            <person name="Besansky N."/>
            <person name="Walker B."/>
            <person name="Young S.K."/>
            <person name="Zeng Q."/>
            <person name="Gargeya S."/>
            <person name="Fitzgerald M."/>
            <person name="Haas B."/>
            <person name="Abouelleil A."/>
            <person name="Allen A.W."/>
            <person name="Alvarado L."/>
            <person name="Arachchi H.M."/>
            <person name="Berlin A.M."/>
            <person name="Chapman S.B."/>
            <person name="Gainer-Dewar J."/>
            <person name="Goldberg J."/>
            <person name="Griggs A."/>
            <person name="Gujja S."/>
            <person name="Hansen M."/>
            <person name="Howarth C."/>
            <person name="Imamovic A."/>
            <person name="Ireland A."/>
            <person name="Larimer J."/>
            <person name="McCowan C."/>
            <person name="Murphy C."/>
            <person name="Pearson M."/>
            <person name="Poon T.W."/>
            <person name="Priest M."/>
            <person name="Roberts A."/>
            <person name="Saif S."/>
            <person name="Shea T."/>
            <person name="Sisk P."/>
            <person name="Sykes S."/>
            <person name="Wortman J."/>
            <person name="Nusbaum C."/>
            <person name="Birren B."/>
        </authorList>
    </citation>
    <scope>NUCLEOTIDE SEQUENCE [LARGE SCALE GENOMIC DNA]</scope>
    <source>
        <strain evidence="4">ACHKN1017</strain>
    </source>
</reference>
<evidence type="ECO:0008006" key="5">
    <source>
        <dbReference type="Google" id="ProtNLM"/>
    </source>
</evidence>
<dbReference type="VEuPathDB" id="VectorBase:ACHR003520"/>
<reference evidence="3" key="2">
    <citation type="submission" date="2020-05" db="UniProtKB">
        <authorList>
            <consortium name="EnsemblMetazoa"/>
        </authorList>
    </citation>
    <scope>IDENTIFICATION</scope>
    <source>
        <strain evidence="3">ACHKN1017</strain>
    </source>
</reference>
<accession>A0A182JYD8</accession>
<feature type="signal peptide" evidence="2">
    <location>
        <begin position="1"/>
        <end position="32"/>
    </location>
</feature>
<evidence type="ECO:0000256" key="1">
    <source>
        <dbReference type="SAM" id="MobiDB-lite"/>
    </source>
</evidence>